<evidence type="ECO:0000313" key="2">
    <source>
        <dbReference type="EMBL" id="KAF2316541.1"/>
    </source>
</evidence>
<sequence>MAFRTLTAAPGTGASQQLIKGDRSMLALSDENSMMKQIQATHAPDGREFDASRLLNIVEDILSRATLQVESTLKATQAHAELKDKNRQVDFIAMHEELPFVIDRISCVVNFLEGFKWIRCPCHNSVVIQHAVKLLQGCKASADNGSFCFKLWRILAPCPDLLLDPLAKSMVILRQLNVILEQTGQLKPWFDALNNLIRVMMEVTKCIVEFNELPSIYISKEQPALSTAIAHIPTAVYWTIRSVVACANQTTSLTTFGHEYIHMLSFSFPYEYANALLMDHFNFSLS</sequence>
<proteinExistence type="predicted"/>
<gene>
    <name evidence="2" type="ORF">GH714_041882</name>
</gene>
<dbReference type="Proteomes" id="UP000467840">
    <property type="component" value="Chromosome 15"/>
</dbReference>
<evidence type="ECO:0000259" key="1">
    <source>
        <dbReference type="Pfam" id="PF14576"/>
    </source>
</evidence>
<reference evidence="2 3" key="1">
    <citation type="journal article" date="2020" name="Mol. Plant">
        <title>The Chromosome-Based Rubber Tree Genome Provides New Insights into Spurge Genome Evolution and Rubber Biosynthesis.</title>
        <authorList>
            <person name="Liu J."/>
            <person name="Shi C."/>
            <person name="Shi C.C."/>
            <person name="Li W."/>
            <person name="Zhang Q.J."/>
            <person name="Zhang Y."/>
            <person name="Li K."/>
            <person name="Lu H.F."/>
            <person name="Shi C."/>
            <person name="Zhu S.T."/>
            <person name="Xiao Z.Y."/>
            <person name="Nan H."/>
            <person name="Yue Y."/>
            <person name="Zhu X.G."/>
            <person name="Wu Y."/>
            <person name="Hong X.N."/>
            <person name="Fan G.Y."/>
            <person name="Tong Y."/>
            <person name="Zhang D."/>
            <person name="Mao C.L."/>
            <person name="Liu Y.L."/>
            <person name="Hao S.J."/>
            <person name="Liu W.Q."/>
            <person name="Lv M.Q."/>
            <person name="Zhang H.B."/>
            <person name="Liu Y."/>
            <person name="Hu-Tang G.R."/>
            <person name="Wang J.P."/>
            <person name="Wang J.H."/>
            <person name="Sun Y.H."/>
            <person name="Ni S.B."/>
            <person name="Chen W.B."/>
            <person name="Zhang X.C."/>
            <person name="Jiao Y.N."/>
            <person name="Eichler E.E."/>
            <person name="Li G.H."/>
            <person name="Liu X."/>
            <person name="Gao L.Z."/>
        </authorList>
    </citation>
    <scope>NUCLEOTIDE SEQUENCE [LARGE SCALE GENOMIC DNA]</scope>
    <source>
        <strain evidence="3">cv. GT1</strain>
        <tissue evidence="2">Leaf</tissue>
    </source>
</reference>
<protein>
    <recommendedName>
        <fullName evidence="1">Sieve element occlusion N-terminal domain-containing protein</fullName>
    </recommendedName>
</protein>
<dbReference type="InterPro" id="IPR039299">
    <property type="entry name" value="SEOA"/>
</dbReference>
<evidence type="ECO:0000313" key="3">
    <source>
        <dbReference type="Proteomes" id="UP000467840"/>
    </source>
</evidence>
<feature type="domain" description="Sieve element occlusion N-terminal" evidence="1">
    <location>
        <begin position="164"/>
        <end position="262"/>
    </location>
</feature>
<dbReference type="GO" id="GO:0010088">
    <property type="term" value="P:phloem development"/>
    <property type="evidence" value="ECO:0007669"/>
    <property type="project" value="InterPro"/>
</dbReference>
<dbReference type="Pfam" id="PF14576">
    <property type="entry name" value="SEO_N"/>
    <property type="match status" value="2"/>
</dbReference>
<dbReference type="PANTHER" id="PTHR33232">
    <property type="entry name" value="PROTEIN SIEVE ELEMENT OCCLUSION B-LIKE"/>
    <property type="match status" value="1"/>
</dbReference>
<dbReference type="AlphaFoldDB" id="A0A6A6MRV3"/>
<name>A0A6A6MRV3_HEVBR</name>
<dbReference type="InterPro" id="IPR027942">
    <property type="entry name" value="SEO_N"/>
</dbReference>
<dbReference type="PANTHER" id="PTHR33232:SF9">
    <property type="entry name" value="PROTEIN SIEVE ELEMENT OCCLUSION B"/>
    <property type="match status" value="1"/>
</dbReference>
<comment type="caution">
    <text evidence="2">The sequence shown here is derived from an EMBL/GenBank/DDBJ whole genome shotgun (WGS) entry which is preliminary data.</text>
</comment>
<feature type="domain" description="Sieve element occlusion N-terminal" evidence="1">
    <location>
        <begin position="29"/>
        <end position="108"/>
    </location>
</feature>
<organism evidence="2 3">
    <name type="scientific">Hevea brasiliensis</name>
    <name type="common">Para rubber tree</name>
    <name type="synonym">Siphonia brasiliensis</name>
    <dbReference type="NCBI Taxonomy" id="3981"/>
    <lineage>
        <taxon>Eukaryota</taxon>
        <taxon>Viridiplantae</taxon>
        <taxon>Streptophyta</taxon>
        <taxon>Embryophyta</taxon>
        <taxon>Tracheophyta</taxon>
        <taxon>Spermatophyta</taxon>
        <taxon>Magnoliopsida</taxon>
        <taxon>eudicotyledons</taxon>
        <taxon>Gunneridae</taxon>
        <taxon>Pentapetalae</taxon>
        <taxon>rosids</taxon>
        <taxon>fabids</taxon>
        <taxon>Malpighiales</taxon>
        <taxon>Euphorbiaceae</taxon>
        <taxon>Crotonoideae</taxon>
        <taxon>Micrandreae</taxon>
        <taxon>Hevea</taxon>
    </lineage>
</organism>
<dbReference type="EMBL" id="JAAGAX010000005">
    <property type="protein sequence ID" value="KAF2316541.1"/>
    <property type="molecule type" value="Genomic_DNA"/>
</dbReference>
<accession>A0A6A6MRV3</accession>
<keyword evidence="3" id="KW-1185">Reference proteome</keyword>